<comment type="caution">
    <text evidence="1">The sequence shown here is derived from an EMBL/GenBank/DDBJ whole genome shotgun (WGS) entry which is preliminary data.</text>
</comment>
<organism evidence="1 2">
    <name type="scientific">Granulicella sibirica</name>
    <dbReference type="NCBI Taxonomy" id="2479048"/>
    <lineage>
        <taxon>Bacteria</taxon>
        <taxon>Pseudomonadati</taxon>
        <taxon>Acidobacteriota</taxon>
        <taxon>Terriglobia</taxon>
        <taxon>Terriglobales</taxon>
        <taxon>Acidobacteriaceae</taxon>
        <taxon>Granulicella</taxon>
    </lineage>
</organism>
<dbReference type="AlphaFoldDB" id="A0A4Q0T830"/>
<evidence type="ECO:0000313" key="2">
    <source>
        <dbReference type="Proteomes" id="UP000289437"/>
    </source>
</evidence>
<dbReference type="EMBL" id="RDSM01000001">
    <property type="protein sequence ID" value="RXH58189.1"/>
    <property type="molecule type" value="Genomic_DNA"/>
</dbReference>
<protein>
    <submittedName>
        <fullName evidence="1">Uncharacterized protein</fullName>
    </submittedName>
</protein>
<evidence type="ECO:0000313" key="1">
    <source>
        <dbReference type="EMBL" id="RXH58189.1"/>
    </source>
</evidence>
<dbReference type="Proteomes" id="UP000289437">
    <property type="component" value="Unassembled WGS sequence"/>
</dbReference>
<proteinExistence type="predicted"/>
<accession>A0A4Q0T830</accession>
<reference evidence="1 2" key="1">
    <citation type="submission" date="2018-11" db="EMBL/GenBank/DDBJ databases">
        <authorList>
            <person name="Mardanov A.V."/>
            <person name="Ravin N.V."/>
            <person name="Dedysh S.N."/>
        </authorList>
    </citation>
    <scope>NUCLEOTIDE SEQUENCE [LARGE SCALE GENOMIC DNA]</scope>
    <source>
        <strain evidence="1 2">AF10</strain>
    </source>
</reference>
<reference evidence="2" key="2">
    <citation type="submission" date="2019-02" db="EMBL/GenBank/DDBJ databases">
        <title>Granulicella sibirica sp. nov., a psychrotolerant acidobacterium isolated from an organic soil layer in forested tundra, West Siberia.</title>
        <authorList>
            <person name="Oshkin I.Y."/>
            <person name="Kulichevskaya I.S."/>
            <person name="Rijpstra W.I.C."/>
            <person name="Sinninghe Damste J.S."/>
            <person name="Rakitin A.L."/>
            <person name="Ravin N.V."/>
            <person name="Dedysh S.N."/>
        </authorList>
    </citation>
    <scope>NUCLEOTIDE SEQUENCE [LARGE SCALE GENOMIC DNA]</scope>
    <source>
        <strain evidence="2">AF10</strain>
    </source>
</reference>
<name>A0A4Q0T830_9BACT</name>
<sequence length="65" mass="7180">MRVLVDGEGTVIEGEVIGGTLVSDVAENYDLADEFTVRCDDGQCFLIHGWMVDVEVVHDVPQRVM</sequence>
<keyword evidence="2" id="KW-1185">Reference proteome</keyword>
<gene>
    <name evidence="1" type="ORF">GRAN_1499</name>
</gene>